<evidence type="ECO:0000313" key="1">
    <source>
        <dbReference type="EMBL" id="SDZ54029.1"/>
    </source>
</evidence>
<protein>
    <submittedName>
        <fullName evidence="1">Uncharacterized protein</fullName>
    </submittedName>
</protein>
<accession>A0A1H3TXQ1</accession>
<dbReference type="AlphaFoldDB" id="A0A1H3TXQ1"/>
<sequence>MVFALLFLPILALFIAILYVMSCGDGGPGIYGHTRIGRNSRTIREGQLSGTMLQLVAVQDFEGTQSSVERTASDFGQIFHLESKE</sequence>
<dbReference type="Proteomes" id="UP000198914">
    <property type="component" value="Unassembled WGS sequence"/>
</dbReference>
<evidence type="ECO:0000313" key="2">
    <source>
        <dbReference type="Proteomes" id="UP000198914"/>
    </source>
</evidence>
<organism evidence="1 2">
    <name type="scientific">Jannaschia faecimaris</name>
    <dbReference type="NCBI Taxonomy" id="1244108"/>
    <lineage>
        <taxon>Bacteria</taxon>
        <taxon>Pseudomonadati</taxon>
        <taxon>Pseudomonadota</taxon>
        <taxon>Alphaproteobacteria</taxon>
        <taxon>Rhodobacterales</taxon>
        <taxon>Roseobacteraceae</taxon>
        <taxon>Jannaschia</taxon>
    </lineage>
</organism>
<reference evidence="2" key="1">
    <citation type="submission" date="2016-10" db="EMBL/GenBank/DDBJ databases">
        <authorList>
            <person name="Varghese N."/>
            <person name="Submissions S."/>
        </authorList>
    </citation>
    <scope>NUCLEOTIDE SEQUENCE [LARGE SCALE GENOMIC DNA]</scope>
    <source>
        <strain evidence="2">DSM 100420</strain>
    </source>
</reference>
<name>A0A1H3TXQ1_9RHOB</name>
<dbReference type="RefSeq" id="WP_092647582.1">
    <property type="nucleotide sequence ID" value="NZ_FNPX01000020.1"/>
</dbReference>
<proteinExistence type="predicted"/>
<keyword evidence="2" id="KW-1185">Reference proteome</keyword>
<dbReference type="EMBL" id="FNPX01000020">
    <property type="protein sequence ID" value="SDZ54029.1"/>
    <property type="molecule type" value="Genomic_DNA"/>
</dbReference>
<gene>
    <name evidence="1" type="ORF">SAMN05444004_1204</name>
</gene>